<reference evidence="1" key="1">
    <citation type="submission" date="2018-12" db="EMBL/GenBank/DDBJ databases">
        <authorList>
            <person name="Jadhav K."/>
            <person name="Kushwaha B."/>
            <person name="Jadhav I."/>
        </authorList>
    </citation>
    <scope>NUCLEOTIDE SEQUENCE [LARGE SCALE GENOMIC DNA]</scope>
    <source>
        <strain evidence="1">SBS 10</strain>
    </source>
</reference>
<accession>A0A3S0QG07</accession>
<dbReference type="AlphaFoldDB" id="A0A3S0QG07"/>
<dbReference type="SUPFAM" id="SSF53807">
    <property type="entry name" value="Helical backbone' metal receptor"/>
    <property type="match status" value="1"/>
</dbReference>
<dbReference type="EMBL" id="RXHI01000014">
    <property type="protein sequence ID" value="RUA22576.1"/>
    <property type="molecule type" value="Genomic_DNA"/>
</dbReference>
<protein>
    <submittedName>
        <fullName evidence="1">Uncharacterized protein</fullName>
    </submittedName>
</protein>
<comment type="caution">
    <text evidence="1">The sequence shown here is derived from an EMBL/GenBank/DDBJ whole genome shotgun (WGS) entry which is preliminary data.</text>
</comment>
<gene>
    <name evidence="1" type="ORF">DSL92_05165</name>
</gene>
<proteinExistence type="predicted"/>
<organism evidence="1">
    <name type="scientific">Billgrantia gudaonensis</name>
    <dbReference type="NCBI Taxonomy" id="376427"/>
    <lineage>
        <taxon>Bacteria</taxon>
        <taxon>Pseudomonadati</taxon>
        <taxon>Pseudomonadota</taxon>
        <taxon>Gammaproteobacteria</taxon>
        <taxon>Oceanospirillales</taxon>
        <taxon>Halomonadaceae</taxon>
        <taxon>Billgrantia</taxon>
    </lineage>
</organism>
<name>A0A3S0QG07_9GAMM</name>
<evidence type="ECO:0000313" key="1">
    <source>
        <dbReference type="EMBL" id="RUA22576.1"/>
    </source>
</evidence>
<dbReference type="Gene3D" id="3.40.50.1980">
    <property type="entry name" value="Nitrogenase molybdenum iron protein domain"/>
    <property type="match status" value="1"/>
</dbReference>
<sequence>MIRLNETVASFRQPLLLVQFLDARHVRIYGSNSLPGIVLERLGLRNAWDSPSSRWGFRSLASVSYSTSTRISSLLTRRICRARALHRRSWEANSGDNY</sequence>